<evidence type="ECO:0000313" key="5">
    <source>
        <dbReference type="Proteomes" id="UP000028838"/>
    </source>
</evidence>
<evidence type="ECO:0000256" key="1">
    <source>
        <dbReference type="ARBA" id="ARBA00022884"/>
    </source>
</evidence>
<dbReference type="AlphaFoldDB" id="A0A086K648"/>
<feature type="domain" description="Chromatin target of PRMT1 protein C-terminal" evidence="3">
    <location>
        <begin position="102"/>
        <end position="193"/>
    </location>
</feature>
<reference evidence="4 5" key="1">
    <citation type="submission" date="2014-07" db="EMBL/GenBank/DDBJ databases">
        <authorList>
            <person name="Sibley D."/>
            <person name="Venepally P."/>
            <person name="Karamycheva S."/>
            <person name="Hadjithomas M."/>
            <person name="Khan A."/>
            <person name="Brunk B."/>
            <person name="Roos D."/>
            <person name="Caler E."/>
            <person name="Lorenzi H."/>
        </authorList>
    </citation>
    <scope>NUCLEOTIDE SEQUENCE [LARGE SCALE GENOMIC DNA]</scope>
    <source>
        <strain evidence="4 5">FOU</strain>
    </source>
</reference>
<dbReference type="Proteomes" id="UP000028838">
    <property type="component" value="Unassembled WGS sequence"/>
</dbReference>
<evidence type="ECO:0000259" key="3">
    <source>
        <dbReference type="SMART" id="SM01218"/>
    </source>
</evidence>
<dbReference type="EMBL" id="AEYH02002372">
    <property type="protein sequence ID" value="KFG39866.1"/>
    <property type="molecule type" value="Genomic_DNA"/>
</dbReference>
<evidence type="ECO:0000313" key="4">
    <source>
        <dbReference type="EMBL" id="KFG39866.1"/>
    </source>
</evidence>
<name>A0A086K648_TOXGO</name>
<accession>A0A086K648</accession>
<keyword evidence="1" id="KW-0694">RNA-binding</keyword>
<dbReference type="GO" id="GO:0003723">
    <property type="term" value="F:RNA binding"/>
    <property type="evidence" value="ECO:0007669"/>
    <property type="project" value="UniProtKB-KW"/>
</dbReference>
<organism evidence="4 5">
    <name type="scientific">Toxoplasma gondii FOU</name>
    <dbReference type="NCBI Taxonomy" id="943167"/>
    <lineage>
        <taxon>Eukaryota</taxon>
        <taxon>Sar</taxon>
        <taxon>Alveolata</taxon>
        <taxon>Apicomplexa</taxon>
        <taxon>Conoidasida</taxon>
        <taxon>Coccidia</taxon>
        <taxon>Eucoccidiorida</taxon>
        <taxon>Eimeriorina</taxon>
        <taxon>Sarcocystidae</taxon>
        <taxon>Toxoplasma</taxon>
    </lineage>
</organism>
<dbReference type="SMART" id="SM01218">
    <property type="entry name" value="FoP_duplication"/>
    <property type="match status" value="1"/>
</dbReference>
<sequence length="248" mass="25337">MVRGAYSRGGTSRYNSNTASRGTGVRSWARARVYGMKNNSRLPAGRGRGGPSSNLAISRGRYTNYRGASSYGRGRGGYTNNRGSSMAAYRNNMPRNGVQSYRERLSQRGGRGARGGAFASRRGGLRGGRGGARGGFRGGRGGRGTRGGRGGRGGAPVNKESLDAELDKYMGDDNIKKRLDNDLENYFSRSGGVGGAPAPGSGAAGPAGDDASRVAAGVVANGTAADAGVASTGVAPRGGMDVSMDNSL</sequence>
<feature type="region of interest" description="Disordered" evidence="2">
    <location>
        <begin position="106"/>
        <end position="160"/>
    </location>
</feature>
<dbReference type="Pfam" id="PF13865">
    <property type="entry name" value="FoP_duplication"/>
    <property type="match status" value="1"/>
</dbReference>
<feature type="compositionally biased region" description="Gly residues" evidence="2">
    <location>
        <begin position="125"/>
        <end position="154"/>
    </location>
</feature>
<protein>
    <submittedName>
        <fullName evidence="4">Fop carboxy-terminal duplication domain protein</fullName>
    </submittedName>
</protein>
<feature type="region of interest" description="Disordered" evidence="2">
    <location>
        <begin position="39"/>
        <end position="58"/>
    </location>
</feature>
<proteinExistence type="predicted"/>
<dbReference type="OrthoDB" id="333241at2759"/>
<evidence type="ECO:0000256" key="2">
    <source>
        <dbReference type="SAM" id="MobiDB-lite"/>
    </source>
</evidence>
<gene>
    <name evidence="4" type="ORF">TGFOU_297430</name>
</gene>
<feature type="compositionally biased region" description="Polar residues" evidence="2">
    <location>
        <begin position="9"/>
        <end position="21"/>
    </location>
</feature>
<feature type="region of interest" description="Disordered" evidence="2">
    <location>
        <begin position="1"/>
        <end position="24"/>
    </location>
</feature>
<dbReference type="VEuPathDB" id="ToxoDB:TGFOU_297430"/>
<feature type="compositionally biased region" description="Gly residues" evidence="2">
    <location>
        <begin position="191"/>
        <end position="205"/>
    </location>
</feature>
<feature type="region of interest" description="Disordered" evidence="2">
    <location>
        <begin position="225"/>
        <end position="248"/>
    </location>
</feature>
<dbReference type="InterPro" id="IPR025715">
    <property type="entry name" value="FoP_C"/>
</dbReference>
<feature type="region of interest" description="Disordered" evidence="2">
    <location>
        <begin position="190"/>
        <end position="211"/>
    </location>
</feature>
<comment type="caution">
    <text evidence="4">The sequence shown here is derived from an EMBL/GenBank/DDBJ whole genome shotgun (WGS) entry which is preliminary data.</text>
</comment>